<dbReference type="EMBL" id="WAAT01000046">
    <property type="protein sequence ID" value="KAB1067539.1"/>
    <property type="molecule type" value="Genomic_DNA"/>
</dbReference>
<feature type="chain" id="PRO_5026806623" evidence="1">
    <location>
        <begin position="18"/>
        <end position="504"/>
    </location>
</feature>
<keyword evidence="2" id="KW-0121">Carboxypeptidase</keyword>
<keyword evidence="2" id="KW-0645">Protease</keyword>
<evidence type="ECO:0000313" key="3">
    <source>
        <dbReference type="Proteomes" id="UP000441333"/>
    </source>
</evidence>
<keyword evidence="1" id="KW-0732">Signal</keyword>
<keyword evidence="2" id="KW-0378">Hydrolase</keyword>
<feature type="signal peptide" evidence="1">
    <location>
        <begin position="1"/>
        <end position="17"/>
    </location>
</feature>
<name>A0A6N6MFH3_9FLAO</name>
<dbReference type="SUPFAM" id="SSF49464">
    <property type="entry name" value="Carboxypeptidase regulatory domain-like"/>
    <property type="match status" value="1"/>
</dbReference>
<sequence length="504" mass="58690">MKKILLVFLFSSLYSQAQESIQAKLLDSISKEPIPYATISINENSGVISNENGDFSIYLSEKASKTDSLKIRSLGYETKQILIETFQDSIVLLSQTSIELDEVLVSNKNYSTEEIIDKIKENLEKNYNRSPIKSRLFYRSSNFNRVTKSDVDIKKTSIPELNQQLVDSVVTAMPKNADDHTEILADVYGKSGLEDSQKLDIIKASHLYDKSNEVTFEFYEEKFNNIIKKHVKRDSYFKIKSGFFGTKQDIDSTFFNDLDNDKSDQTQAMIEAKKKKEKERKADFLKYRKSDIADIQSNSFVFEDSDFNFLEKSNRYEFKLEDYSFLNDEFVYKISFTPKRSEDFQGVIYVSTNGFAIVRLDYENVNPLKKFSMFGVSYKHYHKKGTIIYDKNDNNTYDLRYADVENGTTFEIERPLKIIEKNKNTRGRRKQNELSSDIHFKVGNTEINKLIIFENEAITDAEFDDFIEKPDVKPAYLPEYDPEFWKGYNVIEPNQAIKDFKSLE</sequence>
<proteinExistence type="predicted"/>
<dbReference type="Pfam" id="PF13715">
    <property type="entry name" value="CarbopepD_reg_2"/>
    <property type="match status" value="1"/>
</dbReference>
<gene>
    <name evidence="2" type="ORF">F6U93_10880</name>
</gene>
<accession>A0A6N6MFH3</accession>
<dbReference type="AlphaFoldDB" id="A0A6N6MFH3"/>
<organism evidence="2 3">
    <name type="scientific">Pseudotamlana haliotis</name>
    <dbReference type="NCBI Taxonomy" id="2614804"/>
    <lineage>
        <taxon>Bacteria</taxon>
        <taxon>Pseudomonadati</taxon>
        <taxon>Bacteroidota</taxon>
        <taxon>Flavobacteriia</taxon>
        <taxon>Flavobacteriales</taxon>
        <taxon>Flavobacteriaceae</taxon>
        <taxon>Pseudotamlana</taxon>
    </lineage>
</organism>
<dbReference type="Proteomes" id="UP000441333">
    <property type="component" value="Unassembled WGS sequence"/>
</dbReference>
<comment type="caution">
    <text evidence="2">The sequence shown here is derived from an EMBL/GenBank/DDBJ whole genome shotgun (WGS) entry which is preliminary data.</text>
</comment>
<evidence type="ECO:0000256" key="1">
    <source>
        <dbReference type="SAM" id="SignalP"/>
    </source>
</evidence>
<keyword evidence="3" id="KW-1185">Reference proteome</keyword>
<dbReference type="GO" id="GO:0004180">
    <property type="term" value="F:carboxypeptidase activity"/>
    <property type="evidence" value="ECO:0007669"/>
    <property type="project" value="UniProtKB-KW"/>
</dbReference>
<reference evidence="2 3" key="1">
    <citation type="submission" date="2019-09" db="EMBL/GenBank/DDBJ databases">
        <authorList>
            <person name="Cao W.R."/>
        </authorList>
    </citation>
    <scope>NUCLEOTIDE SEQUENCE [LARGE SCALE GENOMIC DNA]</scope>
    <source>
        <strain evidence="2 3">B1N29</strain>
    </source>
</reference>
<evidence type="ECO:0000313" key="2">
    <source>
        <dbReference type="EMBL" id="KAB1067539.1"/>
    </source>
</evidence>
<protein>
    <submittedName>
        <fullName evidence="2">Carboxypeptidase-like regulatory domain-containing protein</fullName>
    </submittedName>
</protein>
<dbReference type="InterPro" id="IPR008969">
    <property type="entry name" value="CarboxyPept-like_regulatory"/>
</dbReference>
<dbReference type="RefSeq" id="WP_150939696.1">
    <property type="nucleotide sequence ID" value="NZ_WAAT01000046.1"/>
</dbReference>